<evidence type="ECO:0000256" key="4">
    <source>
        <dbReference type="ARBA" id="ARBA00023163"/>
    </source>
</evidence>
<evidence type="ECO:0000256" key="3">
    <source>
        <dbReference type="ARBA" id="ARBA00023125"/>
    </source>
</evidence>
<keyword evidence="2" id="KW-0805">Transcription regulation</keyword>
<dbReference type="Gene3D" id="3.30.730.10">
    <property type="entry name" value="AP2/ERF domain"/>
    <property type="match status" value="1"/>
</dbReference>
<dbReference type="SMART" id="SM00380">
    <property type="entry name" value="AP2"/>
    <property type="match status" value="1"/>
</dbReference>
<evidence type="ECO:0000313" key="10">
    <source>
        <dbReference type="Proteomes" id="UP000289340"/>
    </source>
</evidence>
<evidence type="ECO:0000259" key="7">
    <source>
        <dbReference type="PROSITE" id="PS51032"/>
    </source>
</evidence>
<dbReference type="InterPro" id="IPR036955">
    <property type="entry name" value="AP2/ERF_dom_sf"/>
</dbReference>
<evidence type="ECO:0000256" key="6">
    <source>
        <dbReference type="SAM" id="MobiDB-lite"/>
    </source>
</evidence>
<evidence type="ECO:0000313" key="9">
    <source>
        <dbReference type="EMBL" id="RZB98043.1"/>
    </source>
</evidence>
<dbReference type="PRINTS" id="PR00367">
    <property type="entry name" value="ETHRSPELEMNT"/>
</dbReference>
<dbReference type="Proteomes" id="UP000289340">
    <property type="component" value="Chromosome 8"/>
</dbReference>
<dbReference type="PANTHER" id="PTHR31194:SF222">
    <property type="entry name" value="ETHYLENE-RESPONSIVE TRANSCRIPTION FACTOR ERF120-RELATED"/>
    <property type="match status" value="1"/>
</dbReference>
<evidence type="ECO:0000313" key="8">
    <source>
        <dbReference type="EMBL" id="KHN47767.1"/>
    </source>
</evidence>
<dbReference type="EMBL" id="KN640286">
    <property type="protein sequence ID" value="KHN47767.1"/>
    <property type="molecule type" value="Genomic_DNA"/>
</dbReference>
<dbReference type="PANTHER" id="PTHR31194">
    <property type="entry name" value="SHN SHINE , DNA BINDING / TRANSCRIPTION FACTOR"/>
    <property type="match status" value="1"/>
</dbReference>
<dbReference type="SUPFAM" id="SSF54171">
    <property type="entry name" value="DNA-binding domain"/>
    <property type="match status" value="1"/>
</dbReference>
<dbReference type="AlphaFoldDB" id="A0A0B2SU83"/>
<keyword evidence="10" id="KW-1185">Reference proteome</keyword>
<keyword evidence="4" id="KW-0804">Transcription</keyword>
<dbReference type="Gramene" id="XM_028387950.1">
    <property type="protein sequence ID" value="XP_028243751.1"/>
    <property type="gene ID" value="LOC114421856"/>
</dbReference>
<reference evidence="8" key="1">
    <citation type="submission" date="2014-07" db="EMBL/GenBank/DDBJ databases">
        <title>Identification of a novel salt tolerance gene in wild soybean by whole-genome sequencing.</title>
        <authorList>
            <person name="Lam H.-M."/>
            <person name="Qi X."/>
            <person name="Li M.-W."/>
            <person name="Liu X."/>
            <person name="Xie M."/>
            <person name="Ni M."/>
            <person name="Xu X."/>
        </authorList>
    </citation>
    <scope>NUCLEOTIDE SEQUENCE [LARGE SCALE GENOMIC DNA]</scope>
    <source>
        <tissue evidence="8">Root</tissue>
    </source>
</reference>
<dbReference type="GO" id="GO:0003677">
    <property type="term" value="F:DNA binding"/>
    <property type="evidence" value="ECO:0007669"/>
    <property type="project" value="UniProtKB-KW"/>
</dbReference>
<evidence type="ECO:0000256" key="2">
    <source>
        <dbReference type="ARBA" id="ARBA00023015"/>
    </source>
</evidence>
<dbReference type="InterPro" id="IPR016177">
    <property type="entry name" value="DNA-bd_dom_sf"/>
</dbReference>
<dbReference type="GO" id="GO:0005634">
    <property type="term" value="C:nucleus"/>
    <property type="evidence" value="ECO:0007669"/>
    <property type="project" value="UniProtKB-SubCell"/>
</dbReference>
<protein>
    <submittedName>
        <fullName evidence="8">Ethylene-responsive transcription factor WIN1</fullName>
    </submittedName>
</protein>
<keyword evidence="5" id="KW-0539">Nucleus</keyword>
<gene>
    <name evidence="9" type="ORF">D0Y65_021191</name>
    <name evidence="8" type="ORF">glysoja_029185</name>
</gene>
<dbReference type="GO" id="GO:0003700">
    <property type="term" value="F:DNA-binding transcription factor activity"/>
    <property type="evidence" value="ECO:0007669"/>
    <property type="project" value="InterPro"/>
</dbReference>
<dbReference type="InterPro" id="IPR050913">
    <property type="entry name" value="AP2/ERF_ERF"/>
</dbReference>
<dbReference type="SMR" id="A0A0B2SU83"/>
<sequence>MVQSRKFRGVRQRHWGSWVSEIRHPLLKRRVWLGTFETAEEAARAYDEAAILMSGRNAKTNFPVGENQIVGNHSSNTSSSSTTTLSAVLSAKLRKCCKSPSPSLTCLRLDTENSHIGVWQKRAGPRSDSNWIMMVELENKNNDNEGDHHQGPSSSDDSEFPVVVVDVDAQEKVKPEEESTGLDEEQKMALQMIEELLNRN</sequence>
<dbReference type="PROSITE" id="PS51032">
    <property type="entry name" value="AP2_ERF"/>
    <property type="match status" value="1"/>
</dbReference>
<dbReference type="FunFam" id="3.30.730.10:FF:000001">
    <property type="entry name" value="Ethylene-responsive transcription factor 2"/>
    <property type="match status" value="1"/>
</dbReference>
<name>A0A0B2SU83_GLYSO</name>
<dbReference type="Proteomes" id="UP000053555">
    <property type="component" value="Unassembled WGS sequence"/>
</dbReference>
<feature type="compositionally biased region" description="Basic and acidic residues" evidence="6">
    <location>
        <begin position="141"/>
        <end position="150"/>
    </location>
</feature>
<accession>A0A0B2SU83</accession>
<feature type="domain" description="AP2/ERF" evidence="7">
    <location>
        <begin position="6"/>
        <end position="63"/>
    </location>
</feature>
<dbReference type="CDD" id="cd00018">
    <property type="entry name" value="AP2"/>
    <property type="match status" value="1"/>
</dbReference>
<reference evidence="9 10" key="2">
    <citation type="submission" date="2018-09" db="EMBL/GenBank/DDBJ databases">
        <title>A high-quality reference genome of wild soybean provides a powerful tool to mine soybean genomes.</title>
        <authorList>
            <person name="Xie M."/>
            <person name="Chung C.Y.L."/>
            <person name="Li M.-W."/>
            <person name="Wong F.-L."/>
            <person name="Chan T.-F."/>
            <person name="Lam H.-M."/>
        </authorList>
    </citation>
    <scope>NUCLEOTIDE SEQUENCE [LARGE SCALE GENOMIC DNA]</scope>
    <source>
        <strain evidence="10">cv. W05</strain>
        <tissue evidence="9">Hypocotyl of etiolated seedlings</tissue>
    </source>
</reference>
<proteinExistence type="predicted"/>
<dbReference type="EMBL" id="QZWG01000008">
    <property type="protein sequence ID" value="RZB98043.1"/>
    <property type="molecule type" value="Genomic_DNA"/>
</dbReference>
<dbReference type="Pfam" id="PF00847">
    <property type="entry name" value="AP2"/>
    <property type="match status" value="1"/>
</dbReference>
<keyword evidence="3" id="KW-0238">DNA-binding</keyword>
<feature type="region of interest" description="Disordered" evidence="6">
    <location>
        <begin position="141"/>
        <end position="186"/>
    </location>
</feature>
<evidence type="ECO:0000256" key="1">
    <source>
        <dbReference type="ARBA" id="ARBA00004123"/>
    </source>
</evidence>
<evidence type="ECO:0000256" key="5">
    <source>
        <dbReference type="ARBA" id="ARBA00023242"/>
    </source>
</evidence>
<dbReference type="InterPro" id="IPR001471">
    <property type="entry name" value="AP2/ERF_dom"/>
</dbReference>
<comment type="subcellular location">
    <subcellularLocation>
        <location evidence="1">Nucleus</location>
    </subcellularLocation>
</comment>
<organism evidence="8">
    <name type="scientific">Glycine soja</name>
    <name type="common">Wild soybean</name>
    <dbReference type="NCBI Taxonomy" id="3848"/>
    <lineage>
        <taxon>Eukaryota</taxon>
        <taxon>Viridiplantae</taxon>
        <taxon>Streptophyta</taxon>
        <taxon>Embryophyta</taxon>
        <taxon>Tracheophyta</taxon>
        <taxon>Spermatophyta</taxon>
        <taxon>Magnoliopsida</taxon>
        <taxon>eudicotyledons</taxon>
        <taxon>Gunneridae</taxon>
        <taxon>Pentapetalae</taxon>
        <taxon>rosids</taxon>
        <taxon>fabids</taxon>
        <taxon>Fabales</taxon>
        <taxon>Fabaceae</taxon>
        <taxon>Papilionoideae</taxon>
        <taxon>50 kb inversion clade</taxon>
        <taxon>NPAAA clade</taxon>
        <taxon>indigoferoid/millettioid clade</taxon>
        <taxon>Phaseoleae</taxon>
        <taxon>Glycine</taxon>
        <taxon>Glycine subgen. Soja</taxon>
    </lineage>
</organism>